<reference evidence="1 2" key="1">
    <citation type="journal article" date="2016" name="Nat. Commun.">
        <title>Thousands of microbial genomes shed light on interconnected biogeochemical processes in an aquifer system.</title>
        <authorList>
            <person name="Anantharaman K."/>
            <person name="Brown C.T."/>
            <person name="Hug L.A."/>
            <person name="Sharon I."/>
            <person name="Castelle C.J."/>
            <person name="Probst A.J."/>
            <person name="Thomas B.C."/>
            <person name="Singh A."/>
            <person name="Wilkins M.J."/>
            <person name="Karaoz U."/>
            <person name="Brodie E.L."/>
            <person name="Williams K.H."/>
            <person name="Hubbard S.S."/>
            <person name="Banfield J.F."/>
        </authorList>
    </citation>
    <scope>NUCLEOTIDE SEQUENCE [LARGE SCALE GENOMIC DNA]</scope>
</reference>
<name>A0A1G2RG69_9BACT</name>
<proteinExistence type="predicted"/>
<dbReference type="Pfam" id="PF05973">
    <property type="entry name" value="Gp49"/>
    <property type="match status" value="1"/>
</dbReference>
<evidence type="ECO:0000313" key="1">
    <source>
        <dbReference type="EMBL" id="OHA71846.1"/>
    </source>
</evidence>
<gene>
    <name evidence="1" type="ORF">A3A27_01425</name>
</gene>
<organism evidence="1 2">
    <name type="scientific">Candidatus Wildermuthbacteria bacterium RIFCSPLOWO2_01_FULL_47_18</name>
    <dbReference type="NCBI Taxonomy" id="1802460"/>
    <lineage>
        <taxon>Bacteria</taxon>
        <taxon>Candidatus Wildermuthiibacteriota</taxon>
    </lineage>
</organism>
<comment type="caution">
    <text evidence="1">The sequence shown here is derived from an EMBL/GenBank/DDBJ whole genome shotgun (WGS) entry which is preliminary data.</text>
</comment>
<accession>A0A1G2RG69</accession>
<dbReference type="Proteomes" id="UP000177287">
    <property type="component" value="Unassembled WGS sequence"/>
</dbReference>
<dbReference type="EMBL" id="MHUF01000029">
    <property type="protein sequence ID" value="OHA71846.1"/>
    <property type="molecule type" value="Genomic_DNA"/>
</dbReference>
<dbReference type="InterPro" id="IPR009241">
    <property type="entry name" value="HigB-like"/>
</dbReference>
<evidence type="ECO:0008006" key="3">
    <source>
        <dbReference type="Google" id="ProtNLM"/>
    </source>
</evidence>
<evidence type="ECO:0000313" key="2">
    <source>
        <dbReference type="Proteomes" id="UP000177287"/>
    </source>
</evidence>
<sequence>MFENAKTTIYYYAFSERKNPVREFLDSLEETQQAKILRLFQSIEEYGLQAAAPHLKKVAGTPLWEMRILGKDSIRIFYVVPKKNAVLVLHGFIKKTQKTLRREIDLALQRYDRWKRGLTR</sequence>
<protein>
    <recommendedName>
        <fullName evidence="3">Addiction module toxin RelE</fullName>
    </recommendedName>
</protein>
<dbReference type="AlphaFoldDB" id="A0A1G2RG69"/>